<keyword evidence="1" id="KW-0812">Transmembrane</keyword>
<dbReference type="AlphaFoldDB" id="A0A1T5DYM2"/>
<evidence type="ECO:0008006" key="4">
    <source>
        <dbReference type="Google" id="ProtNLM"/>
    </source>
</evidence>
<protein>
    <recommendedName>
        <fullName evidence="4">Sulfatase</fullName>
    </recommendedName>
</protein>
<feature type="transmembrane region" description="Helical" evidence="1">
    <location>
        <begin position="78"/>
        <end position="96"/>
    </location>
</feature>
<dbReference type="EMBL" id="FUYR01000002">
    <property type="protein sequence ID" value="SKB76630.1"/>
    <property type="molecule type" value="Genomic_DNA"/>
</dbReference>
<keyword evidence="3" id="KW-1185">Reference proteome</keyword>
<feature type="transmembrane region" description="Helical" evidence="1">
    <location>
        <begin position="102"/>
        <end position="119"/>
    </location>
</feature>
<name>A0A1T5DYM2_9SPHI</name>
<dbReference type="Proteomes" id="UP000189981">
    <property type="component" value="Unassembled WGS sequence"/>
</dbReference>
<keyword evidence="1" id="KW-0472">Membrane</keyword>
<evidence type="ECO:0000313" key="3">
    <source>
        <dbReference type="Proteomes" id="UP000189981"/>
    </source>
</evidence>
<reference evidence="3" key="1">
    <citation type="submission" date="2017-02" db="EMBL/GenBank/DDBJ databases">
        <authorList>
            <person name="Varghese N."/>
            <person name="Submissions S."/>
        </authorList>
    </citation>
    <scope>NUCLEOTIDE SEQUENCE [LARGE SCALE GENOMIC DNA]</scope>
    <source>
        <strain evidence="3">DSM 22385</strain>
    </source>
</reference>
<proteinExistence type="predicted"/>
<accession>A0A1T5DYM2</accession>
<feature type="transmembrane region" description="Helical" evidence="1">
    <location>
        <begin position="126"/>
        <end position="144"/>
    </location>
</feature>
<organism evidence="2 3">
    <name type="scientific">Daejeonella lutea</name>
    <dbReference type="NCBI Taxonomy" id="572036"/>
    <lineage>
        <taxon>Bacteria</taxon>
        <taxon>Pseudomonadati</taxon>
        <taxon>Bacteroidota</taxon>
        <taxon>Sphingobacteriia</taxon>
        <taxon>Sphingobacteriales</taxon>
        <taxon>Sphingobacteriaceae</taxon>
        <taxon>Daejeonella</taxon>
    </lineage>
</organism>
<evidence type="ECO:0000313" key="2">
    <source>
        <dbReference type="EMBL" id="SKB76630.1"/>
    </source>
</evidence>
<evidence type="ECO:0000256" key="1">
    <source>
        <dbReference type="SAM" id="Phobius"/>
    </source>
</evidence>
<keyword evidence="1" id="KW-1133">Transmembrane helix</keyword>
<sequence>MSSARKNKFQEFIRSFNLELVTFICISFLIFLNPFFESFGEFPFTDFCYMSLIFLGNLSIQILAVFALQKVKLLKRNTLPLVLLIPLNIYFFYYTLGSITKYQVLAIALTAVIFFYILVISGRLRVVLLFSTFFLLCSLAPIVADNLKIGNSQQQGALKSGLKAKRNVYTICIDAMVSSEAFKKLYFGKSVATQKLESLGFATYDIQAPNKSTLFTYASLLEYDKDVTPNNFRRLFNGLSSSRLYTDLKKLNFKRQFFSKSNYFGTDQGKIDKFYPLESNFCNFCSYVNDQWGWYFCRIFKNFNASKDNELQIEDRFELFKKNTQSNFSDSNKWFSIHHIPFPAHTSSNSYDPNIELDRKNWRKYYIDAQIPLSKLFSDITGYILSSDPNAVIVFFGDHGSYQLRGLKDGDVTKEFGVIRTSDLLMDSNSSLLAVYPSSFCKKEIMSLGNNTEYLFYTLMIGASR</sequence>
<feature type="transmembrane region" description="Helical" evidence="1">
    <location>
        <begin position="12"/>
        <end position="32"/>
    </location>
</feature>
<feature type="transmembrane region" description="Helical" evidence="1">
    <location>
        <begin position="44"/>
        <end position="66"/>
    </location>
</feature>
<gene>
    <name evidence="2" type="ORF">SAMN05661099_2735</name>
</gene>